<dbReference type="PANTHER" id="PTHR43826:SF7">
    <property type="entry name" value="PROTEIN UHPC, PUTATIVE-RELATED"/>
    <property type="match status" value="1"/>
</dbReference>
<keyword evidence="2 5" id="KW-0812">Transmembrane</keyword>
<dbReference type="GO" id="GO:0005886">
    <property type="term" value="C:plasma membrane"/>
    <property type="evidence" value="ECO:0007669"/>
    <property type="project" value="TreeGrafter"/>
</dbReference>
<feature type="transmembrane region" description="Helical" evidence="5">
    <location>
        <begin position="386"/>
        <end position="405"/>
    </location>
</feature>
<name>A0A512JR53_9HYPH</name>
<dbReference type="PIRSF" id="PIRSF002808">
    <property type="entry name" value="Hexose_phosphate_transp"/>
    <property type="match status" value="1"/>
</dbReference>
<proteinExistence type="predicted"/>
<evidence type="ECO:0000256" key="3">
    <source>
        <dbReference type="ARBA" id="ARBA00022989"/>
    </source>
</evidence>
<dbReference type="GO" id="GO:0012505">
    <property type="term" value="C:endomembrane system"/>
    <property type="evidence" value="ECO:0007669"/>
    <property type="project" value="UniProtKB-SubCell"/>
</dbReference>
<dbReference type="OrthoDB" id="9794076at2"/>
<dbReference type="InterPro" id="IPR000849">
    <property type="entry name" value="Sugar_P_transporter"/>
</dbReference>
<accession>A0A512JR53</accession>
<dbReference type="InterPro" id="IPR020846">
    <property type="entry name" value="MFS_dom"/>
</dbReference>
<feature type="transmembrane region" description="Helical" evidence="5">
    <location>
        <begin position="351"/>
        <end position="374"/>
    </location>
</feature>
<keyword evidence="8" id="KW-1185">Reference proteome</keyword>
<dbReference type="RefSeq" id="WP_147048752.1">
    <property type="nucleotide sequence ID" value="NZ_BJZV01000038.1"/>
</dbReference>
<dbReference type="GO" id="GO:0061513">
    <property type="term" value="F:glucose 6-phosphate:phosphate antiporter activity"/>
    <property type="evidence" value="ECO:0007669"/>
    <property type="project" value="TreeGrafter"/>
</dbReference>
<dbReference type="InterPro" id="IPR036259">
    <property type="entry name" value="MFS_trans_sf"/>
</dbReference>
<protein>
    <submittedName>
        <fullName evidence="7">MFS transporter</fullName>
    </submittedName>
</protein>
<dbReference type="Proteomes" id="UP000321750">
    <property type="component" value="Unassembled WGS sequence"/>
</dbReference>
<feature type="transmembrane region" description="Helical" evidence="5">
    <location>
        <begin position="254"/>
        <end position="276"/>
    </location>
</feature>
<evidence type="ECO:0000313" key="7">
    <source>
        <dbReference type="EMBL" id="GEP12363.1"/>
    </source>
</evidence>
<feature type="transmembrane region" description="Helical" evidence="5">
    <location>
        <begin position="328"/>
        <end position="345"/>
    </location>
</feature>
<dbReference type="Gene3D" id="1.20.1250.20">
    <property type="entry name" value="MFS general substrate transporter like domains"/>
    <property type="match status" value="2"/>
</dbReference>
<keyword evidence="4 5" id="KW-0472">Membrane</keyword>
<reference evidence="7 8" key="1">
    <citation type="submission" date="2019-07" db="EMBL/GenBank/DDBJ databases">
        <title>Whole genome shotgun sequence of Methylobacterium gnaphalii NBRC 107716.</title>
        <authorList>
            <person name="Hosoyama A."/>
            <person name="Uohara A."/>
            <person name="Ohji S."/>
            <person name="Ichikawa N."/>
        </authorList>
    </citation>
    <scope>NUCLEOTIDE SEQUENCE [LARGE SCALE GENOMIC DNA]</scope>
    <source>
        <strain evidence="7 8">NBRC 107716</strain>
    </source>
</reference>
<keyword evidence="3 5" id="KW-1133">Transmembrane helix</keyword>
<dbReference type="GO" id="GO:0035435">
    <property type="term" value="P:phosphate ion transmembrane transport"/>
    <property type="evidence" value="ECO:0007669"/>
    <property type="project" value="TreeGrafter"/>
</dbReference>
<evidence type="ECO:0000259" key="6">
    <source>
        <dbReference type="PROSITE" id="PS50850"/>
    </source>
</evidence>
<gene>
    <name evidence="7" type="primary">glpT</name>
    <name evidence="7" type="ORF">MGN01_42080</name>
</gene>
<dbReference type="InterPro" id="IPR011701">
    <property type="entry name" value="MFS"/>
</dbReference>
<evidence type="ECO:0000256" key="5">
    <source>
        <dbReference type="SAM" id="Phobius"/>
    </source>
</evidence>
<dbReference type="EMBL" id="BJZV01000038">
    <property type="protein sequence ID" value="GEP12363.1"/>
    <property type="molecule type" value="Genomic_DNA"/>
</dbReference>
<organism evidence="7 8">
    <name type="scientific">Methylobacterium gnaphalii</name>
    <dbReference type="NCBI Taxonomy" id="1010610"/>
    <lineage>
        <taxon>Bacteria</taxon>
        <taxon>Pseudomonadati</taxon>
        <taxon>Pseudomonadota</taxon>
        <taxon>Alphaproteobacteria</taxon>
        <taxon>Hyphomicrobiales</taxon>
        <taxon>Methylobacteriaceae</taxon>
        <taxon>Methylobacterium</taxon>
    </lineage>
</organism>
<dbReference type="PANTHER" id="PTHR43826">
    <property type="entry name" value="GLUCOSE-6-PHOSPHATE EXCHANGER SLC37A4"/>
    <property type="match status" value="1"/>
</dbReference>
<feature type="transmembrane region" description="Helical" evidence="5">
    <location>
        <begin position="417"/>
        <end position="436"/>
    </location>
</feature>
<feature type="domain" description="Major facilitator superfamily (MFS) profile" evidence="6">
    <location>
        <begin position="32"/>
        <end position="438"/>
    </location>
</feature>
<feature type="transmembrane region" description="Helical" evidence="5">
    <location>
        <begin position="157"/>
        <end position="178"/>
    </location>
</feature>
<evidence type="ECO:0000313" key="8">
    <source>
        <dbReference type="Proteomes" id="UP000321750"/>
    </source>
</evidence>
<dbReference type="AlphaFoldDB" id="A0A512JR53"/>
<feature type="transmembrane region" description="Helical" evidence="5">
    <location>
        <begin position="66"/>
        <end position="86"/>
    </location>
</feature>
<dbReference type="SUPFAM" id="SSF103473">
    <property type="entry name" value="MFS general substrate transporter"/>
    <property type="match status" value="1"/>
</dbReference>
<dbReference type="PROSITE" id="PS50850">
    <property type="entry name" value="MFS"/>
    <property type="match status" value="1"/>
</dbReference>
<evidence type="ECO:0000256" key="1">
    <source>
        <dbReference type="ARBA" id="ARBA00004127"/>
    </source>
</evidence>
<feature type="transmembrane region" description="Helical" evidence="5">
    <location>
        <begin position="28"/>
        <end position="46"/>
    </location>
</feature>
<feature type="transmembrane region" description="Helical" evidence="5">
    <location>
        <begin position="190"/>
        <end position="208"/>
    </location>
</feature>
<evidence type="ECO:0000256" key="4">
    <source>
        <dbReference type="ARBA" id="ARBA00023136"/>
    </source>
</evidence>
<comment type="caution">
    <text evidence="7">The sequence shown here is derived from an EMBL/GenBank/DDBJ whole genome shotgun (WGS) entry which is preliminary data.</text>
</comment>
<comment type="subcellular location">
    <subcellularLocation>
        <location evidence="1">Endomembrane system</location>
        <topology evidence="1">Multi-pass membrane protein</topology>
    </subcellularLocation>
</comment>
<sequence length="438" mass="47935">MNKQIVQEDYKLIGAPISAGAHVGYRAVQWRMLLIVMFCYLFYYTGRQTLGFAIPGIQAEFNVSKQLIGWVSAGMLWGYAIGQAINGNLGDKYGGRKIVTAGAISSSLMNWIVSFSVGYKSLLVSWWLNGYLQALGFAPGSRIIANWWTKAERGKVYGLYLFAAGMSSVVTYILGLLVVDTFHLEWRWVFRLPVVLLIVAGVVFYFLVRDSPEDMGFKRELDADADNEADLGVSDIKPETSKERYRAILSNLKIHIGGVALGFNNAARYGLVVWVPVHFLEATAKLGEVTGINARWITVALPVGMAFGALSNGWISDRFFGSVRWKPIALYMLLAVGATAVMYALPVSSIWAIVVLFLCGFFVYGPHATFWALVPDLVGRQRAGTATGVMSTYSYLFAGLAEPAIGHLLDIGHNTALVFMVVGACCALSGTCAILIKR</sequence>
<evidence type="ECO:0000256" key="2">
    <source>
        <dbReference type="ARBA" id="ARBA00022692"/>
    </source>
</evidence>
<dbReference type="InterPro" id="IPR051337">
    <property type="entry name" value="OPA_Antiporter"/>
</dbReference>
<dbReference type="Pfam" id="PF07690">
    <property type="entry name" value="MFS_1"/>
    <property type="match status" value="1"/>
</dbReference>
<feature type="transmembrane region" description="Helical" evidence="5">
    <location>
        <begin position="125"/>
        <end position="145"/>
    </location>
</feature>
<feature type="transmembrane region" description="Helical" evidence="5">
    <location>
        <begin position="296"/>
        <end position="316"/>
    </location>
</feature>